<sequence length="64" mass="7166">MACPGRFYAAAIMKVITGQVILKYDTELIPGKGNRFFAWRSAILPKSSIRVAFKPVETEMINCD</sequence>
<organism evidence="1 2">
    <name type="scientific">Clonostachys rosea f. rosea IK726</name>
    <dbReference type="NCBI Taxonomy" id="1349383"/>
    <lineage>
        <taxon>Eukaryota</taxon>
        <taxon>Fungi</taxon>
        <taxon>Dikarya</taxon>
        <taxon>Ascomycota</taxon>
        <taxon>Pezizomycotina</taxon>
        <taxon>Sordariomycetes</taxon>
        <taxon>Hypocreomycetidae</taxon>
        <taxon>Hypocreales</taxon>
        <taxon>Bionectriaceae</taxon>
        <taxon>Clonostachys</taxon>
    </lineage>
</organism>
<reference evidence="1" key="1">
    <citation type="submission" date="2020-04" db="EMBL/GenBank/DDBJ databases">
        <authorList>
            <person name="Broberg M."/>
        </authorList>
    </citation>
    <scope>NUCLEOTIDE SEQUENCE</scope>
</reference>
<gene>
    <name evidence="1" type="ORF">CRV2_00015720</name>
</gene>
<evidence type="ECO:0000313" key="2">
    <source>
        <dbReference type="Proteomes" id="UP000836387"/>
    </source>
</evidence>
<dbReference type="EMBL" id="CADEHS020000646">
    <property type="protein sequence ID" value="CAG9957157.1"/>
    <property type="molecule type" value="Genomic_DNA"/>
</dbReference>
<keyword evidence="2" id="KW-1185">Reference proteome</keyword>
<proteinExistence type="predicted"/>
<comment type="caution">
    <text evidence="1">The sequence shown here is derived from an EMBL/GenBank/DDBJ whole genome shotgun (WGS) entry which is preliminary data.</text>
</comment>
<reference evidence="1" key="2">
    <citation type="submission" date="2021-10" db="EMBL/GenBank/DDBJ databases">
        <authorList>
            <person name="Piombo E."/>
        </authorList>
    </citation>
    <scope>NUCLEOTIDE SEQUENCE</scope>
</reference>
<accession>A0ACA9UV45</accession>
<evidence type="ECO:0000313" key="1">
    <source>
        <dbReference type="EMBL" id="CAG9957157.1"/>
    </source>
</evidence>
<protein>
    <submittedName>
        <fullName evidence="1">Uncharacterized protein</fullName>
    </submittedName>
</protein>
<name>A0ACA9UV45_BIOOC</name>
<dbReference type="Proteomes" id="UP000836387">
    <property type="component" value="Unassembled WGS sequence"/>
</dbReference>